<dbReference type="GO" id="GO:0005524">
    <property type="term" value="F:ATP binding"/>
    <property type="evidence" value="ECO:0007669"/>
    <property type="project" value="InterPro"/>
</dbReference>
<dbReference type="AlphaFoldDB" id="A0A380NXA7"/>
<dbReference type="SMART" id="SM00490">
    <property type="entry name" value="HELICc"/>
    <property type="match status" value="1"/>
</dbReference>
<dbReference type="SUPFAM" id="SSF52540">
    <property type="entry name" value="P-loop containing nucleoside triphosphate hydrolases"/>
    <property type="match status" value="1"/>
</dbReference>
<evidence type="ECO:0000259" key="1">
    <source>
        <dbReference type="PROSITE" id="PS51194"/>
    </source>
</evidence>
<evidence type="ECO:0000313" key="3">
    <source>
        <dbReference type="Proteomes" id="UP000254621"/>
    </source>
</evidence>
<protein>
    <submittedName>
        <fullName evidence="2">Excinuclease ABC subunit B</fullName>
    </submittedName>
</protein>
<dbReference type="InterPro" id="IPR027417">
    <property type="entry name" value="P-loop_NTPase"/>
</dbReference>
<evidence type="ECO:0000313" key="2">
    <source>
        <dbReference type="EMBL" id="SUP52295.1"/>
    </source>
</evidence>
<dbReference type="GO" id="GO:0003677">
    <property type="term" value="F:DNA binding"/>
    <property type="evidence" value="ECO:0007669"/>
    <property type="project" value="InterPro"/>
</dbReference>
<dbReference type="Gene3D" id="3.40.50.300">
    <property type="entry name" value="P-loop containing nucleotide triphosphate hydrolases"/>
    <property type="match status" value="1"/>
</dbReference>
<dbReference type="InterPro" id="IPR001650">
    <property type="entry name" value="Helicase_C-like"/>
</dbReference>
<dbReference type="PANTHER" id="PTHR24029:SF1">
    <property type="entry name" value="TRANSCRIPTION-REPAIR-COUPLING FACTOR"/>
    <property type="match status" value="1"/>
</dbReference>
<reference evidence="2 3" key="1">
    <citation type="submission" date="2018-06" db="EMBL/GenBank/DDBJ databases">
        <authorList>
            <consortium name="Pathogen Informatics"/>
            <person name="Doyle S."/>
        </authorList>
    </citation>
    <scope>NUCLEOTIDE SEQUENCE [LARGE SCALE GENOMIC DNA]</scope>
    <source>
        <strain evidence="2 3">NCTC13645</strain>
    </source>
</reference>
<name>A0A380NXA7_WEIVI</name>
<dbReference type="PROSITE" id="PS51194">
    <property type="entry name" value="HELICASE_CTER"/>
    <property type="match status" value="1"/>
</dbReference>
<proteinExistence type="predicted"/>
<organism evidence="2 3">
    <name type="scientific">Weissella viridescens</name>
    <name type="common">Lactobacillus viridescens</name>
    <dbReference type="NCBI Taxonomy" id="1629"/>
    <lineage>
        <taxon>Bacteria</taxon>
        <taxon>Bacillati</taxon>
        <taxon>Bacillota</taxon>
        <taxon>Bacilli</taxon>
        <taxon>Lactobacillales</taxon>
        <taxon>Lactobacillaceae</taxon>
        <taxon>Weissella</taxon>
    </lineage>
</organism>
<accession>A0A380NXA7</accession>
<sequence length="107" mass="12097">MNLKVACVSSETSNREELIKKLKNGKIDILCTTIILERGITISNVQIIILDADKGKYSDETLLQIAGRSGRDVHFPKGKIIVYCQENTKQLNRIREIINGINREPNM</sequence>
<dbReference type="GO" id="GO:0016887">
    <property type="term" value="F:ATP hydrolysis activity"/>
    <property type="evidence" value="ECO:0007669"/>
    <property type="project" value="InterPro"/>
</dbReference>
<gene>
    <name evidence="2" type="primary">uvrB_1</name>
    <name evidence="2" type="ORF">NCTC13645_00174</name>
</gene>
<dbReference type="GO" id="GO:0006289">
    <property type="term" value="P:nucleotide-excision repair"/>
    <property type="evidence" value="ECO:0007669"/>
    <property type="project" value="InterPro"/>
</dbReference>
<dbReference type="EMBL" id="UHIV01000001">
    <property type="protein sequence ID" value="SUP52295.1"/>
    <property type="molecule type" value="Genomic_DNA"/>
</dbReference>
<feature type="domain" description="Helicase C-terminal" evidence="1">
    <location>
        <begin position="1"/>
        <end position="107"/>
    </location>
</feature>
<dbReference type="Pfam" id="PF00271">
    <property type="entry name" value="Helicase_C"/>
    <property type="match status" value="1"/>
</dbReference>
<dbReference type="Proteomes" id="UP000254621">
    <property type="component" value="Unassembled WGS sequence"/>
</dbReference>
<dbReference type="GO" id="GO:0009380">
    <property type="term" value="C:excinuclease repair complex"/>
    <property type="evidence" value="ECO:0007669"/>
    <property type="project" value="InterPro"/>
</dbReference>
<dbReference type="PANTHER" id="PTHR24029">
    <property type="entry name" value="UVRABC SYSTEM PROTEIN B"/>
    <property type="match status" value="1"/>
</dbReference>
<dbReference type="InterPro" id="IPR004807">
    <property type="entry name" value="UvrB"/>
</dbReference>